<reference evidence="2 3" key="1">
    <citation type="submission" date="2018-07" db="EMBL/GenBank/DDBJ databases">
        <title>A high quality draft genome assembly of the barn swallow (H. rustica rustica).</title>
        <authorList>
            <person name="Formenti G."/>
            <person name="Chiara M."/>
            <person name="Poveda L."/>
            <person name="Francoijs K.-J."/>
            <person name="Bonisoli-Alquati A."/>
            <person name="Canova L."/>
            <person name="Gianfranceschi L."/>
            <person name="Horner D.S."/>
            <person name="Saino N."/>
        </authorList>
    </citation>
    <scope>NUCLEOTIDE SEQUENCE [LARGE SCALE GENOMIC DNA]</scope>
    <source>
        <strain evidence="2">Chelidonia</strain>
        <tissue evidence="2">Blood</tissue>
    </source>
</reference>
<evidence type="ECO:0008006" key="4">
    <source>
        <dbReference type="Google" id="ProtNLM"/>
    </source>
</evidence>
<comment type="caution">
    <text evidence="2">The sequence shown here is derived from an EMBL/GenBank/DDBJ whole genome shotgun (WGS) entry which is preliminary data.</text>
</comment>
<sequence>MSVWYDAIPRRWTPLDFLGGLQICVDDMGQEAHSEVLPPLQAVTDREEEMEVDVEEERDEEMEVDGEENAEEEMEVDMEDDKEEAMEMDIEIDPQEDMGVDGEEAGDEEMEVDVEECTADLAGLSGRSVVLTGRRSGHFPCSISRQAGNVGAASAVVSLRGERWCCHHCRLNERGKPGLPRAVVLQRGKICGCPSPVLPPTGLSAPGVDPVVEPKPFPLDKSQENMRSCLSQLGDWDQVPDPGFELQQEKVQRMPPWRFLGLEITSRIIRPQKLVIKEDPRTLVDLQRLYGSLNWVRP</sequence>
<dbReference type="SUPFAM" id="SSF56672">
    <property type="entry name" value="DNA/RNA polymerases"/>
    <property type="match status" value="1"/>
</dbReference>
<feature type="compositionally biased region" description="Acidic residues" evidence="1">
    <location>
        <begin position="46"/>
        <end position="77"/>
    </location>
</feature>
<proteinExistence type="predicted"/>
<gene>
    <name evidence="2" type="ORF">DUI87_21577</name>
</gene>
<dbReference type="Gene3D" id="3.30.70.270">
    <property type="match status" value="1"/>
</dbReference>
<organism evidence="2 3">
    <name type="scientific">Hirundo rustica rustica</name>
    <dbReference type="NCBI Taxonomy" id="333673"/>
    <lineage>
        <taxon>Eukaryota</taxon>
        <taxon>Metazoa</taxon>
        <taxon>Chordata</taxon>
        <taxon>Craniata</taxon>
        <taxon>Vertebrata</taxon>
        <taxon>Euteleostomi</taxon>
        <taxon>Archelosauria</taxon>
        <taxon>Archosauria</taxon>
        <taxon>Dinosauria</taxon>
        <taxon>Saurischia</taxon>
        <taxon>Theropoda</taxon>
        <taxon>Coelurosauria</taxon>
        <taxon>Aves</taxon>
        <taxon>Neognathae</taxon>
        <taxon>Neoaves</taxon>
        <taxon>Telluraves</taxon>
        <taxon>Australaves</taxon>
        <taxon>Passeriformes</taxon>
        <taxon>Sylvioidea</taxon>
        <taxon>Hirundinidae</taxon>
        <taxon>Hirundo</taxon>
    </lineage>
</organism>
<dbReference type="Proteomes" id="UP000269221">
    <property type="component" value="Unassembled WGS sequence"/>
</dbReference>
<evidence type="ECO:0000313" key="2">
    <source>
        <dbReference type="EMBL" id="RMC02407.1"/>
    </source>
</evidence>
<name>A0A3M0K5P7_HIRRU</name>
<dbReference type="InterPro" id="IPR043128">
    <property type="entry name" value="Rev_trsase/Diguanyl_cyclase"/>
</dbReference>
<protein>
    <recommendedName>
        <fullName evidence="4">Reverse transcriptase thumb domain-containing protein</fullName>
    </recommendedName>
</protein>
<evidence type="ECO:0000256" key="1">
    <source>
        <dbReference type="SAM" id="MobiDB-lite"/>
    </source>
</evidence>
<accession>A0A3M0K5P7</accession>
<dbReference type="EMBL" id="QRBI01000134">
    <property type="protein sequence ID" value="RMC02407.1"/>
    <property type="molecule type" value="Genomic_DNA"/>
</dbReference>
<dbReference type="InterPro" id="IPR043502">
    <property type="entry name" value="DNA/RNA_pol_sf"/>
</dbReference>
<dbReference type="AlphaFoldDB" id="A0A3M0K5P7"/>
<keyword evidence="3" id="KW-1185">Reference proteome</keyword>
<evidence type="ECO:0000313" key="3">
    <source>
        <dbReference type="Proteomes" id="UP000269221"/>
    </source>
</evidence>
<feature type="region of interest" description="Disordered" evidence="1">
    <location>
        <begin position="39"/>
        <end position="77"/>
    </location>
</feature>